<evidence type="ECO:0000313" key="5">
    <source>
        <dbReference type="Proteomes" id="UP000736335"/>
    </source>
</evidence>
<organism evidence="4 5">
    <name type="scientific">Thelephora terrestris</name>
    <dbReference type="NCBI Taxonomy" id="56493"/>
    <lineage>
        <taxon>Eukaryota</taxon>
        <taxon>Fungi</taxon>
        <taxon>Dikarya</taxon>
        <taxon>Basidiomycota</taxon>
        <taxon>Agaricomycotina</taxon>
        <taxon>Agaricomycetes</taxon>
        <taxon>Thelephorales</taxon>
        <taxon>Thelephoraceae</taxon>
        <taxon>Thelephora</taxon>
    </lineage>
</organism>
<dbReference type="Proteomes" id="UP000736335">
    <property type="component" value="Unassembled WGS sequence"/>
</dbReference>
<gene>
    <name evidence="4" type="ORF">BJ322DRAFT_1113588</name>
</gene>
<keyword evidence="5" id="KW-1185">Reference proteome</keyword>
<evidence type="ECO:0000313" key="4">
    <source>
        <dbReference type="EMBL" id="KAF9779240.1"/>
    </source>
</evidence>
<evidence type="ECO:0000259" key="3">
    <source>
        <dbReference type="Pfam" id="PF20411"/>
    </source>
</evidence>
<comment type="caution">
    <text evidence="4">The sequence shown here is derived from an EMBL/GenBank/DDBJ whole genome shotgun (WGS) entry which is preliminary data.</text>
</comment>
<dbReference type="OrthoDB" id="3176940at2759"/>
<feature type="domain" description="DUF6697" evidence="3">
    <location>
        <begin position="194"/>
        <end position="382"/>
    </location>
</feature>
<dbReference type="EMBL" id="WIUZ02000020">
    <property type="protein sequence ID" value="KAF9779240.1"/>
    <property type="molecule type" value="Genomic_DNA"/>
</dbReference>
<evidence type="ECO:0000256" key="1">
    <source>
        <dbReference type="SAM" id="Coils"/>
    </source>
</evidence>
<reference evidence="4" key="1">
    <citation type="journal article" date="2020" name="Nat. Commun.">
        <title>Large-scale genome sequencing of mycorrhizal fungi provides insights into the early evolution of symbiotic traits.</title>
        <authorList>
            <person name="Miyauchi S."/>
            <person name="Kiss E."/>
            <person name="Kuo A."/>
            <person name="Drula E."/>
            <person name="Kohler A."/>
            <person name="Sanchez-Garcia M."/>
            <person name="Morin E."/>
            <person name="Andreopoulos B."/>
            <person name="Barry K.W."/>
            <person name="Bonito G."/>
            <person name="Buee M."/>
            <person name="Carver A."/>
            <person name="Chen C."/>
            <person name="Cichocki N."/>
            <person name="Clum A."/>
            <person name="Culley D."/>
            <person name="Crous P.W."/>
            <person name="Fauchery L."/>
            <person name="Girlanda M."/>
            <person name="Hayes R.D."/>
            <person name="Keri Z."/>
            <person name="LaButti K."/>
            <person name="Lipzen A."/>
            <person name="Lombard V."/>
            <person name="Magnuson J."/>
            <person name="Maillard F."/>
            <person name="Murat C."/>
            <person name="Nolan M."/>
            <person name="Ohm R.A."/>
            <person name="Pangilinan J."/>
            <person name="Pereira M.F."/>
            <person name="Perotto S."/>
            <person name="Peter M."/>
            <person name="Pfister S."/>
            <person name="Riley R."/>
            <person name="Sitrit Y."/>
            <person name="Stielow J.B."/>
            <person name="Szollosi G."/>
            <person name="Zifcakova L."/>
            <person name="Stursova M."/>
            <person name="Spatafora J.W."/>
            <person name="Tedersoo L."/>
            <person name="Vaario L.M."/>
            <person name="Yamada A."/>
            <person name="Yan M."/>
            <person name="Wang P."/>
            <person name="Xu J."/>
            <person name="Bruns T."/>
            <person name="Baldrian P."/>
            <person name="Vilgalys R."/>
            <person name="Dunand C."/>
            <person name="Henrissat B."/>
            <person name="Grigoriev I.V."/>
            <person name="Hibbett D."/>
            <person name="Nagy L.G."/>
            <person name="Martin F.M."/>
        </authorList>
    </citation>
    <scope>NUCLEOTIDE SEQUENCE</scope>
    <source>
        <strain evidence="4">UH-Tt-Lm1</strain>
    </source>
</reference>
<dbReference type="Pfam" id="PF20411">
    <property type="entry name" value="DUF6697"/>
    <property type="match status" value="1"/>
</dbReference>
<dbReference type="AlphaFoldDB" id="A0A9P6H4T4"/>
<sequence>MDEDYIADLEEEVHTLRVKVAELEEELSQAQKDLTSALERKIEEVIADEGIPPEEINLQNVTKKERKDEVSDPGIPVEHEESKPTSGRKPDVNLRASDLRQNPTLTQDDIIIVDSDSEEDLPRSQEPPIKRKPKGHPRDFLPANGKRYGSKSLLTKLKPDKKSLDDVSVFTRLSKVGLEIFPVTIEGQIQELSVSRRFLSLHFGGSPVGSYPTIGKKKLESHGFDNFMYVSLLVHPNAPSFPGAPGLWMCSCNCIDTLEDMRLIVRVQASPKALWQYMGQYDLRSSDPLSLQEWAMQSDRTRKAWVHYICVKGWGSYVRTRIELRRQLGRDQTDQEVEEFSGPQNVTEEDVLKAFYRGDERLYTWTPKCRGYDERFQTEIWTAAPGVPIKSENKSDDDDDDGL</sequence>
<evidence type="ECO:0000256" key="2">
    <source>
        <dbReference type="SAM" id="MobiDB-lite"/>
    </source>
</evidence>
<feature type="compositionally biased region" description="Basic and acidic residues" evidence="2">
    <location>
        <begin position="77"/>
        <end position="92"/>
    </location>
</feature>
<name>A0A9P6H4T4_9AGAM</name>
<accession>A0A9P6H4T4</accession>
<proteinExistence type="predicted"/>
<reference evidence="4" key="2">
    <citation type="submission" date="2020-11" db="EMBL/GenBank/DDBJ databases">
        <authorList>
            <consortium name="DOE Joint Genome Institute"/>
            <person name="Kuo A."/>
            <person name="Miyauchi S."/>
            <person name="Kiss E."/>
            <person name="Drula E."/>
            <person name="Kohler A."/>
            <person name="Sanchez-Garcia M."/>
            <person name="Andreopoulos B."/>
            <person name="Barry K.W."/>
            <person name="Bonito G."/>
            <person name="Buee M."/>
            <person name="Carver A."/>
            <person name="Chen C."/>
            <person name="Cichocki N."/>
            <person name="Clum A."/>
            <person name="Culley D."/>
            <person name="Crous P.W."/>
            <person name="Fauchery L."/>
            <person name="Girlanda M."/>
            <person name="Hayes R."/>
            <person name="Keri Z."/>
            <person name="Labutti K."/>
            <person name="Lipzen A."/>
            <person name="Lombard V."/>
            <person name="Magnuson J."/>
            <person name="Maillard F."/>
            <person name="Morin E."/>
            <person name="Murat C."/>
            <person name="Nolan M."/>
            <person name="Ohm R."/>
            <person name="Pangilinan J."/>
            <person name="Pereira M."/>
            <person name="Perotto S."/>
            <person name="Peter M."/>
            <person name="Riley R."/>
            <person name="Sitrit Y."/>
            <person name="Stielow B."/>
            <person name="Szollosi G."/>
            <person name="Zifcakova L."/>
            <person name="Stursova M."/>
            <person name="Spatafora J.W."/>
            <person name="Tedersoo L."/>
            <person name="Vaario L.-M."/>
            <person name="Yamada A."/>
            <person name="Yan M."/>
            <person name="Wang P."/>
            <person name="Xu J."/>
            <person name="Bruns T."/>
            <person name="Baldrian P."/>
            <person name="Vilgalys R."/>
            <person name="Henrissat B."/>
            <person name="Grigoriev I.V."/>
            <person name="Hibbett D."/>
            <person name="Nagy L.G."/>
            <person name="Martin F.M."/>
        </authorList>
    </citation>
    <scope>NUCLEOTIDE SEQUENCE</scope>
    <source>
        <strain evidence="4">UH-Tt-Lm1</strain>
    </source>
</reference>
<feature type="coiled-coil region" evidence="1">
    <location>
        <begin position="6"/>
        <end position="40"/>
    </location>
</feature>
<protein>
    <recommendedName>
        <fullName evidence="3">DUF6697 domain-containing protein</fullName>
    </recommendedName>
</protein>
<keyword evidence="1" id="KW-0175">Coiled coil</keyword>
<dbReference type="InterPro" id="IPR046520">
    <property type="entry name" value="DUF6697"/>
</dbReference>
<feature type="region of interest" description="Disordered" evidence="2">
    <location>
        <begin position="47"/>
        <end position="147"/>
    </location>
</feature>